<accession>A0A9D2P4T8</accession>
<dbReference type="AlphaFoldDB" id="A0A9D2P4T8"/>
<evidence type="ECO:0008006" key="3">
    <source>
        <dbReference type="Google" id="ProtNLM"/>
    </source>
</evidence>
<evidence type="ECO:0000313" key="2">
    <source>
        <dbReference type="Proteomes" id="UP000823895"/>
    </source>
</evidence>
<proteinExistence type="predicted"/>
<sequence>MPGYILHLTAARMFLDMQKDDAPIRCLPDRKNDFYIGNLLPDAVTDKTASHFRDPKYLDRMVIWPKPDRFRQKYKDRMEDAAYLGYYFHLYIDYRFFSEYLPGAVEFLDSRGKPTELRREVCSVRLKRSGERITLAEYLSEQYYYGDYTRMNTWLCQRYHLPEKLNVTRDPRIEETDYHGLDKVLKQLKDFRKVPAEAVRDVRVFDVEKLTAFLERVTGEAVMALHRDSTFQKHGEN</sequence>
<reference evidence="1" key="2">
    <citation type="submission" date="2021-04" db="EMBL/GenBank/DDBJ databases">
        <authorList>
            <person name="Gilroy R."/>
        </authorList>
    </citation>
    <scope>NUCLEOTIDE SEQUENCE</scope>
    <source>
        <strain evidence="1">CHK165-2605</strain>
    </source>
</reference>
<evidence type="ECO:0000313" key="1">
    <source>
        <dbReference type="EMBL" id="HJC44301.1"/>
    </source>
</evidence>
<protein>
    <recommendedName>
        <fullName evidence="3">Phospholipase C/D domain-containing protein</fullName>
    </recommendedName>
</protein>
<gene>
    <name evidence="1" type="ORF">H9756_11625</name>
</gene>
<comment type="caution">
    <text evidence="1">The sequence shown here is derived from an EMBL/GenBank/DDBJ whole genome shotgun (WGS) entry which is preliminary data.</text>
</comment>
<organism evidence="1 2">
    <name type="scientific">Candidatus Mediterraneibacter gallistercoris</name>
    <dbReference type="NCBI Taxonomy" id="2838671"/>
    <lineage>
        <taxon>Bacteria</taxon>
        <taxon>Bacillati</taxon>
        <taxon>Bacillota</taxon>
        <taxon>Clostridia</taxon>
        <taxon>Lachnospirales</taxon>
        <taxon>Lachnospiraceae</taxon>
        <taxon>Mediterraneibacter</taxon>
    </lineage>
</organism>
<reference evidence="1" key="1">
    <citation type="journal article" date="2021" name="PeerJ">
        <title>Extensive microbial diversity within the chicken gut microbiome revealed by metagenomics and culture.</title>
        <authorList>
            <person name="Gilroy R."/>
            <person name="Ravi A."/>
            <person name="Getino M."/>
            <person name="Pursley I."/>
            <person name="Horton D.L."/>
            <person name="Alikhan N.F."/>
            <person name="Baker D."/>
            <person name="Gharbi K."/>
            <person name="Hall N."/>
            <person name="Watson M."/>
            <person name="Adriaenssens E.M."/>
            <person name="Foster-Nyarko E."/>
            <person name="Jarju S."/>
            <person name="Secka A."/>
            <person name="Antonio M."/>
            <person name="Oren A."/>
            <person name="Chaudhuri R.R."/>
            <person name="La Ragione R."/>
            <person name="Hildebrand F."/>
            <person name="Pallen M.J."/>
        </authorList>
    </citation>
    <scope>NUCLEOTIDE SEQUENCE</scope>
    <source>
        <strain evidence="1">CHK165-2605</strain>
    </source>
</reference>
<name>A0A9D2P4T8_9FIRM</name>
<dbReference type="Proteomes" id="UP000823895">
    <property type="component" value="Unassembled WGS sequence"/>
</dbReference>
<dbReference type="EMBL" id="DWWI01000243">
    <property type="protein sequence ID" value="HJC44301.1"/>
    <property type="molecule type" value="Genomic_DNA"/>
</dbReference>